<keyword evidence="5" id="KW-1185">Reference proteome</keyword>
<dbReference type="InterPro" id="IPR036271">
    <property type="entry name" value="Tet_transcr_reg_TetR-rel_C_sf"/>
</dbReference>
<dbReference type="SUPFAM" id="SSF48498">
    <property type="entry name" value="Tetracyclin repressor-like, C-terminal domain"/>
    <property type="match status" value="1"/>
</dbReference>
<dbReference type="GO" id="GO:0003700">
    <property type="term" value="F:DNA-binding transcription factor activity"/>
    <property type="evidence" value="ECO:0007669"/>
    <property type="project" value="TreeGrafter"/>
</dbReference>
<proteinExistence type="predicted"/>
<dbReference type="Gene3D" id="1.10.357.10">
    <property type="entry name" value="Tetracycline Repressor, domain 2"/>
    <property type="match status" value="1"/>
</dbReference>
<evidence type="ECO:0000313" key="5">
    <source>
        <dbReference type="Proteomes" id="UP000219374"/>
    </source>
</evidence>
<dbReference type="PANTHER" id="PTHR30055:SF146">
    <property type="entry name" value="HTH-TYPE TRANSCRIPTIONAL DUAL REGULATOR CECR"/>
    <property type="match status" value="1"/>
</dbReference>
<dbReference type="PANTHER" id="PTHR30055">
    <property type="entry name" value="HTH-TYPE TRANSCRIPTIONAL REGULATOR RUTR"/>
    <property type="match status" value="1"/>
</dbReference>
<dbReference type="PRINTS" id="PR00455">
    <property type="entry name" value="HTHTETR"/>
</dbReference>
<feature type="domain" description="HTH tetR-type" evidence="3">
    <location>
        <begin position="10"/>
        <end position="69"/>
    </location>
</feature>
<dbReference type="PROSITE" id="PS50977">
    <property type="entry name" value="HTH_TETR_2"/>
    <property type="match status" value="1"/>
</dbReference>
<name>A0A286CXU0_9GAMM</name>
<dbReference type="SUPFAM" id="SSF46689">
    <property type="entry name" value="Homeodomain-like"/>
    <property type="match status" value="1"/>
</dbReference>
<organism evidence="4 5">
    <name type="scientific">Pseudoxanthomonas wuyuanensis</name>
    <dbReference type="NCBI Taxonomy" id="1073196"/>
    <lineage>
        <taxon>Bacteria</taxon>
        <taxon>Pseudomonadati</taxon>
        <taxon>Pseudomonadota</taxon>
        <taxon>Gammaproteobacteria</taxon>
        <taxon>Lysobacterales</taxon>
        <taxon>Lysobacteraceae</taxon>
        <taxon>Pseudoxanthomonas</taxon>
    </lineage>
</organism>
<dbReference type="InterPro" id="IPR039536">
    <property type="entry name" value="TetR_C_Proteobacteria"/>
</dbReference>
<feature type="DNA-binding region" description="H-T-H motif" evidence="2">
    <location>
        <begin position="32"/>
        <end position="51"/>
    </location>
</feature>
<sequence>MQPSPLPSASERRQRVHRAVRELLAEQGFRISMDAVAARAGCSKQTLYSQFGSKQGLMQSVMRERLDLTAASLDRHGQDPRQTLIDFALEHLEHLCEPSVVATCQLLSAEAHEFPEQAQTLYRDGCDTLQQRLASWIENAMRKGQLRHDQPHLAAELLLSMIVGLDFERQRFAVPHRARPSARRQWAEYAVDAFLRAFATAGVPPAATAPLLQNN</sequence>
<dbReference type="RefSeq" id="WP_097120292.1">
    <property type="nucleotide sequence ID" value="NZ_OCND01000001.1"/>
</dbReference>
<dbReference type="Proteomes" id="UP000219374">
    <property type="component" value="Unassembled WGS sequence"/>
</dbReference>
<gene>
    <name evidence="4" type="ORF">SAMN06296416_101509</name>
</gene>
<dbReference type="GO" id="GO:0000976">
    <property type="term" value="F:transcription cis-regulatory region binding"/>
    <property type="evidence" value="ECO:0007669"/>
    <property type="project" value="TreeGrafter"/>
</dbReference>
<dbReference type="AlphaFoldDB" id="A0A286CXU0"/>
<dbReference type="Pfam" id="PF14246">
    <property type="entry name" value="TetR_C_7"/>
    <property type="match status" value="1"/>
</dbReference>
<dbReference type="Gene3D" id="1.10.10.60">
    <property type="entry name" value="Homeodomain-like"/>
    <property type="match status" value="1"/>
</dbReference>
<dbReference type="InterPro" id="IPR001647">
    <property type="entry name" value="HTH_TetR"/>
</dbReference>
<dbReference type="OrthoDB" id="8535430at2"/>
<keyword evidence="1 2" id="KW-0238">DNA-binding</keyword>
<reference evidence="4 5" key="1">
    <citation type="submission" date="2017-09" db="EMBL/GenBank/DDBJ databases">
        <authorList>
            <person name="Ehlers B."/>
            <person name="Leendertz F.H."/>
        </authorList>
    </citation>
    <scope>NUCLEOTIDE SEQUENCE [LARGE SCALE GENOMIC DNA]</scope>
    <source>
        <strain evidence="4 5">CGMCC 1.10978</strain>
    </source>
</reference>
<evidence type="ECO:0000256" key="2">
    <source>
        <dbReference type="PROSITE-ProRule" id="PRU00335"/>
    </source>
</evidence>
<protein>
    <submittedName>
        <fullName evidence="4">Transcriptional regulator, TetR family</fullName>
    </submittedName>
</protein>
<evidence type="ECO:0000256" key="1">
    <source>
        <dbReference type="ARBA" id="ARBA00023125"/>
    </source>
</evidence>
<dbReference type="InterPro" id="IPR050109">
    <property type="entry name" value="HTH-type_TetR-like_transc_reg"/>
</dbReference>
<dbReference type="EMBL" id="OCND01000001">
    <property type="protein sequence ID" value="SOD51212.1"/>
    <property type="molecule type" value="Genomic_DNA"/>
</dbReference>
<dbReference type="Pfam" id="PF00440">
    <property type="entry name" value="TetR_N"/>
    <property type="match status" value="1"/>
</dbReference>
<evidence type="ECO:0000259" key="3">
    <source>
        <dbReference type="PROSITE" id="PS50977"/>
    </source>
</evidence>
<evidence type="ECO:0000313" key="4">
    <source>
        <dbReference type="EMBL" id="SOD51212.1"/>
    </source>
</evidence>
<accession>A0A286CXU0</accession>
<dbReference type="InterPro" id="IPR009057">
    <property type="entry name" value="Homeodomain-like_sf"/>
</dbReference>